<evidence type="ECO:0000256" key="5">
    <source>
        <dbReference type="RuleBase" id="RU368084"/>
    </source>
</evidence>
<dbReference type="Proteomes" id="UP000007148">
    <property type="component" value="Unassembled WGS sequence"/>
</dbReference>
<keyword evidence="3 5" id="KW-0235">DNA replication</keyword>
<comment type="caution">
    <text evidence="9">The sequence shown here is derived from an EMBL/GenBank/DDBJ whole genome shotgun (WGS) entry which is preliminary data.</text>
</comment>
<feature type="compositionally biased region" description="Basic residues" evidence="6">
    <location>
        <begin position="18"/>
        <end position="36"/>
    </location>
</feature>
<dbReference type="OMA" id="EWVWIPL"/>
<evidence type="ECO:0000256" key="2">
    <source>
        <dbReference type="ARBA" id="ARBA00007421"/>
    </source>
</evidence>
<dbReference type="HOGENOM" id="CLU_018596_0_0_1"/>
<feature type="region of interest" description="Disordered" evidence="6">
    <location>
        <begin position="1"/>
        <end position="42"/>
    </location>
</feature>
<dbReference type="PANTHER" id="PTHR14052:SF0">
    <property type="entry name" value="ORIGIN RECOGNITION COMPLEX SUBUNIT 2"/>
    <property type="match status" value="1"/>
</dbReference>
<organism evidence="9 10">
    <name type="scientific">Serendipita indica (strain DSM 11827)</name>
    <name type="common">Root endophyte fungus</name>
    <name type="synonym">Piriformospora indica</name>
    <dbReference type="NCBI Taxonomy" id="1109443"/>
    <lineage>
        <taxon>Eukaryota</taxon>
        <taxon>Fungi</taxon>
        <taxon>Dikarya</taxon>
        <taxon>Basidiomycota</taxon>
        <taxon>Agaricomycotina</taxon>
        <taxon>Agaricomycetes</taxon>
        <taxon>Sebacinales</taxon>
        <taxon>Serendipitaceae</taxon>
        <taxon>Serendipita</taxon>
    </lineage>
</organism>
<accession>G4T8K1</accession>
<dbReference type="InterPro" id="IPR007220">
    <property type="entry name" value="ORC2"/>
</dbReference>
<evidence type="ECO:0000259" key="8">
    <source>
        <dbReference type="Pfam" id="PF24882"/>
    </source>
</evidence>
<dbReference type="OrthoDB" id="346673at2759"/>
<evidence type="ECO:0000313" key="9">
    <source>
        <dbReference type="EMBL" id="CCA67663.1"/>
    </source>
</evidence>
<dbReference type="STRING" id="1109443.G4T8K1"/>
<feature type="domain" description="Origin recognition complex subunit 2 RecA-like" evidence="7">
    <location>
        <begin position="98"/>
        <end position="278"/>
    </location>
</feature>
<evidence type="ECO:0000256" key="6">
    <source>
        <dbReference type="SAM" id="MobiDB-lite"/>
    </source>
</evidence>
<dbReference type="Pfam" id="PF04084">
    <property type="entry name" value="RecA-like_ORC2"/>
    <property type="match status" value="1"/>
</dbReference>
<dbReference type="FunCoup" id="G4T8K1">
    <property type="interactions" value="944"/>
</dbReference>
<comment type="subunit">
    <text evidence="5">Component of the origin recognition complex (ORC).</text>
</comment>
<keyword evidence="10" id="KW-1185">Reference proteome</keyword>
<feature type="domain" description="Origin recognition complex subunit 2 winged-helix" evidence="8">
    <location>
        <begin position="357"/>
        <end position="413"/>
    </location>
</feature>
<dbReference type="AlphaFoldDB" id="G4T8K1"/>
<dbReference type="Pfam" id="PF24882">
    <property type="entry name" value="WHD_ORC2"/>
    <property type="match status" value="1"/>
</dbReference>
<dbReference type="eggNOG" id="KOG2928">
    <property type="taxonomic scope" value="Eukaryota"/>
</dbReference>
<evidence type="ECO:0000313" key="10">
    <source>
        <dbReference type="Proteomes" id="UP000007148"/>
    </source>
</evidence>
<dbReference type="EMBL" id="CAFZ01000017">
    <property type="protein sequence ID" value="CCA67663.1"/>
    <property type="molecule type" value="Genomic_DNA"/>
</dbReference>
<evidence type="ECO:0000256" key="4">
    <source>
        <dbReference type="ARBA" id="ARBA00023242"/>
    </source>
</evidence>
<comment type="subcellular location">
    <subcellularLocation>
        <location evidence="1 5">Nucleus</location>
    </subcellularLocation>
</comment>
<dbReference type="PANTHER" id="PTHR14052">
    <property type="entry name" value="ORIGIN RECOGNITION COMPLEX SUBUNIT 2"/>
    <property type="match status" value="1"/>
</dbReference>
<sequence length="426" mass="47461">MEDESVVFDSDRDNKTTGHAKHQAKISQRTPRKPRRAGPPPKETFINQTAFDVYFAHATGKLYKSDNLISSLIEPLTQGEFDSIKARMEAKSEDPSLRRLASSHFAFFPHYWLELHAGYNLLFHGYGSKRSVLTEFAKEFCASNGHVLVINGYKKGGGFKTILAGLNQIPGYSDSTVASAGWEDQIARAYEFFRNTRHPRLYIIVHNIESQGLRDNKSRSLLSTLALHPRIHIVASADHIDTAALWSSGEISARKHPTTAAGADIPVSRGYSWLFHDLTTFQPYVEEMKSRDITSLPSQGQPLPGASMTHQALTEPAMVHVLASVTEKAKRLFQLLATRQIAAIEEGGERQVVGVSGLEMYGMQYDLLFNEARKGFIATSDVALRALLGEFMDHGMIKIGGQPETLWIPATKEIIRRVLQNIEAQI</sequence>
<dbReference type="GO" id="GO:0003688">
    <property type="term" value="F:DNA replication origin binding"/>
    <property type="evidence" value="ECO:0007669"/>
    <property type="project" value="UniProtKB-UniRule"/>
</dbReference>
<dbReference type="InterPro" id="IPR056773">
    <property type="entry name" value="WHD_ORC2"/>
</dbReference>
<reference evidence="9 10" key="1">
    <citation type="journal article" date="2011" name="PLoS Pathog.">
        <title>Endophytic Life Strategies Decoded by Genome and Transcriptome Analyses of the Mutualistic Root Symbiont Piriformospora indica.</title>
        <authorList>
            <person name="Zuccaro A."/>
            <person name="Lahrmann U."/>
            <person name="Guldener U."/>
            <person name="Langen G."/>
            <person name="Pfiffi S."/>
            <person name="Biedenkopf D."/>
            <person name="Wong P."/>
            <person name="Samans B."/>
            <person name="Grimm C."/>
            <person name="Basiewicz M."/>
            <person name="Murat C."/>
            <person name="Martin F."/>
            <person name="Kogel K.H."/>
        </authorList>
    </citation>
    <scope>NUCLEOTIDE SEQUENCE [LARGE SCALE GENOMIC DNA]</scope>
    <source>
        <strain evidence="9 10">DSM 11827</strain>
    </source>
</reference>
<evidence type="ECO:0000256" key="3">
    <source>
        <dbReference type="ARBA" id="ARBA00022705"/>
    </source>
</evidence>
<name>G4T8K1_SERID</name>
<dbReference type="GO" id="GO:0005664">
    <property type="term" value="C:nuclear origin of replication recognition complex"/>
    <property type="evidence" value="ECO:0007669"/>
    <property type="project" value="UniProtKB-UniRule"/>
</dbReference>
<protein>
    <recommendedName>
        <fullName evidence="5">Origin recognition complex subunit 2</fullName>
    </recommendedName>
</protein>
<proteinExistence type="inferred from homology"/>
<evidence type="ECO:0000256" key="1">
    <source>
        <dbReference type="ARBA" id="ARBA00004123"/>
    </source>
</evidence>
<evidence type="ECO:0000259" key="7">
    <source>
        <dbReference type="Pfam" id="PF04084"/>
    </source>
</evidence>
<keyword evidence="4 5" id="KW-0539">Nucleus</keyword>
<dbReference type="InParanoid" id="G4T8K1"/>
<dbReference type="InterPro" id="IPR056772">
    <property type="entry name" value="RecA-like_ORC2"/>
</dbReference>
<comment type="function">
    <text evidence="5">Component of the origin recognition complex (ORC) that binds origins of replication. DNA-binding is ATP-dependent. ORC is required to assemble the pre-replication complex necessary to initiate DNA replication.</text>
</comment>
<dbReference type="GO" id="GO:0006260">
    <property type="term" value="P:DNA replication"/>
    <property type="evidence" value="ECO:0007669"/>
    <property type="project" value="UniProtKB-UniRule"/>
</dbReference>
<gene>
    <name evidence="9" type="ORF">PIIN_11677</name>
</gene>
<comment type="similarity">
    <text evidence="2 5">Belongs to the ORC2 family.</text>
</comment>